<feature type="transmembrane region" description="Helical" evidence="1">
    <location>
        <begin position="17"/>
        <end position="39"/>
    </location>
</feature>
<reference evidence="2 3" key="1">
    <citation type="submission" date="2024-03" db="EMBL/GenBank/DDBJ databases">
        <title>Novel species of the genus Variovorax.</title>
        <authorList>
            <person name="Liu Q."/>
            <person name="Xin Y.-H."/>
        </authorList>
    </citation>
    <scope>NUCLEOTIDE SEQUENCE [LARGE SCALE GENOMIC DNA]</scope>
    <source>
        <strain evidence="2 3">KACC 18501</strain>
    </source>
</reference>
<keyword evidence="1" id="KW-0472">Membrane</keyword>
<comment type="caution">
    <text evidence="2">The sequence shown here is derived from an EMBL/GenBank/DDBJ whole genome shotgun (WGS) entry which is preliminary data.</text>
</comment>
<dbReference type="RefSeq" id="WP_340368439.1">
    <property type="nucleotide sequence ID" value="NZ_JBBKZV010000068.1"/>
</dbReference>
<dbReference type="EMBL" id="JBBKZV010000068">
    <property type="protein sequence ID" value="MEJ8827414.1"/>
    <property type="molecule type" value="Genomic_DNA"/>
</dbReference>
<sequence>MTAKRFVFFNEDCYLRFGWWLLCVPVIVWMLFGSPWILFRQMEGRKERAIARAKKIGRWLMIMIVLYVAQGVLDRAFARRDCAVGEEGRSPDGLYELEICFMAGRPQDGSFDTLARLRSAKDGTVLVEAEVHNPSISRVHWNYWGERHRVHVGAGDGSVNIALPPSWLDRLRAKVP</sequence>
<name>A0ABU8WBI9_9BURK</name>
<proteinExistence type="predicted"/>
<accession>A0ABU8WBI9</accession>
<evidence type="ECO:0000256" key="1">
    <source>
        <dbReference type="SAM" id="Phobius"/>
    </source>
</evidence>
<gene>
    <name evidence="2" type="ORF">WKW80_36470</name>
</gene>
<evidence type="ECO:0000313" key="2">
    <source>
        <dbReference type="EMBL" id="MEJ8827414.1"/>
    </source>
</evidence>
<feature type="transmembrane region" description="Helical" evidence="1">
    <location>
        <begin position="59"/>
        <end position="78"/>
    </location>
</feature>
<dbReference type="Proteomes" id="UP001363010">
    <property type="component" value="Unassembled WGS sequence"/>
</dbReference>
<evidence type="ECO:0008006" key="4">
    <source>
        <dbReference type="Google" id="ProtNLM"/>
    </source>
</evidence>
<keyword evidence="3" id="KW-1185">Reference proteome</keyword>
<keyword evidence="1" id="KW-0812">Transmembrane</keyword>
<keyword evidence="1" id="KW-1133">Transmembrane helix</keyword>
<evidence type="ECO:0000313" key="3">
    <source>
        <dbReference type="Proteomes" id="UP001363010"/>
    </source>
</evidence>
<protein>
    <recommendedName>
        <fullName evidence="4">DUF3592 domain-containing protein</fullName>
    </recommendedName>
</protein>
<organism evidence="2 3">
    <name type="scientific">Variovorax humicola</name>
    <dbReference type="NCBI Taxonomy" id="1769758"/>
    <lineage>
        <taxon>Bacteria</taxon>
        <taxon>Pseudomonadati</taxon>
        <taxon>Pseudomonadota</taxon>
        <taxon>Betaproteobacteria</taxon>
        <taxon>Burkholderiales</taxon>
        <taxon>Comamonadaceae</taxon>
        <taxon>Variovorax</taxon>
    </lineage>
</organism>